<gene>
    <name evidence="4" type="ORF">ACFQPS_16020</name>
</gene>
<dbReference type="EMBL" id="JBHTCM010000018">
    <property type="protein sequence ID" value="MFC7334675.1"/>
    <property type="molecule type" value="Genomic_DNA"/>
</dbReference>
<sequence length="346" mass="36827">MTTKKLALAAAVAAVSVVGLTGVAEARQQIRIVGSSTVFPFTATVVERFGQTTSFPAPILESTGTGGGMRLFCAGVGADHPDITGASRAMKASEFDQCQKNGVEEVTEIQIGFDGIAFAHSKAGPEINLTKAQLWQALAKEVEVNGQIVPNPHKRWSDVDPSLPNAPIEVLGPPPTSGTRDAWVELVMDTGCEEYPAVKSLAAARKKAVCQTMREDGAFIEAGENDNLIVQRLEQNKDAYGIFGFSYLEENLDKLKGATIAGVTPSFETIASGEYPISRPLFIYLKNAHVGVIPGLKEFVTEYVGERAAGEDGYLADKGLVAMPAERLAKVQETVKSLTPMAKPAS</sequence>
<feature type="chain" id="PRO_5047226212" evidence="2">
    <location>
        <begin position="27"/>
        <end position="346"/>
    </location>
</feature>
<feature type="domain" description="PBP" evidence="3">
    <location>
        <begin position="24"/>
        <end position="305"/>
    </location>
</feature>
<protein>
    <submittedName>
        <fullName evidence="4">PstS family phosphate ABC transporter substrate-binding protein</fullName>
    </submittedName>
</protein>
<evidence type="ECO:0000256" key="2">
    <source>
        <dbReference type="SAM" id="SignalP"/>
    </source>
</evidence>
<dbReference type="Gene3D" id="3.40.190.10">
    <property type="entry name" value="Periplasmic binding protein-like II"/>
    <property type="match status" value="2"/>
</dbReference>
<comment type="caution">
    <text evidence="4">The sequence shown here is derived from an EMBL/GenBank/DDBJ whole genome shotgun (WGS) entry which is preliminary data.</text>
</comment>
<dbReference type="InterPro" id="IPR024370">
    <property type="entry name" value="PBP_domain"/>
</dbReference>
<keyword evidence="1 2" id="KW-0732">Signal</keyword>
<keyword evidence="5" id="KW-1185">Reference proteome</keyword>
<accession>A0ABW2KZA7</accession>
<dbReference type="SUPFAM" id="SSF53850">
    <property type="entry name" value="Periplasmic binding protein-like II"/>
    <property type="match status" value="1"/>
</dbReference>
<evidence type="ECO:0000259" key="3">
    <source>
        <dbReference type="Pfam" id="PF12849"/>
    </source>
</evidence>
<dbReference type="CDD" id="cd13654">
    <property type="entry name" value="PBP2_phosphate_like_2"/>
    <property type="match status" value="1"/>
</dbReference>
<dbReference type="InterPro" id="IPR050811">
    <property type="entry name" value="Phosphate_ABC_transporter"/>
</dbReference>
<proteinExistence type="predicted"/>
<dbReference type="Pfam" id="PF12849">
    <property type="entry name" value="PBP_like_2"/>
    <property type="match status" value="1"/>
</dbReference>
<evidence type="ECO:0000256" key="1">
    <source>
        <dbReference type="ARBA" id="ARBA00022729"/>
    </source>
</evidence>
<dbReference type="Proteomes" id="UP001596456">
    <property type="component" value="Unassembled WGS sequence"/>
</dbReference>
<dbReference type="PANTHER" id="PTHR30570">
    <property type="entry name" value="PERIPLASMIC PHOSPHATE BINDING COMPONENT OF PHOSPHATE ABC TRANSPORTER"/>
    <property type="match status" value="1"/>
</dbReference>
<dbReference type="RefSeq" id="WP_377360223.1">
    <property type="nucleotide sequence ID" value="NZ_JBHTCM010000018.1"/>
</dbReference>
<reference evidence="5" key="1">
    <citation type="journal article" date="2019" name="Int. J. Syst. Evol. Microbiol.">
        <title>The Global Catalogue of Microorganisms (GCM) 10K type strain sequencing project: providing services to taxonomists for standard genome sequencing and annotation.</title>
        <authorList>
            <consortium name="The Broad Institute Genomics Platform"/>
            <consortium name="The Broad Institute Genome Sequencing Center for Infectious Disease"/>
            <person name="Wu L."/>
            <person name="Ma J."/>
        </authorList>
    </citation>
    <scope>NUCLEOTIDE SEQUENCE [LARGE SCALE GENOMIC DNA]</scope>
    <source>
        <strain evidence="5">CGMCC 1.16275</strain>
    </source>
</reference>
<organism evidence="4 5">
    <name type="scientific">Rhodocista pekingensis</name>
    <dbReference type="NCBI Taxonomy" id="201185"/>
    <lineage>
        <taxon>Bacteria</taxon>
        <taxon>Pseudomonadati</taxon>
        <taxon>Pseudomonadota</taxon>
        <taxon>Alphaproteobacteria</taxon>
        <taxon>Rhodospirillales</taxon>
        <taxon>Azospirillaceae</taxon>
        <taxon>Rhodocista</taxon>
    </lineage>
</organism>
<feature type="signal peptide" evidence="2">
    <location>
        <begin position="1"/>
        <end position="26"/>
    </location>
</feature>
<dbReference type="PANTHER" id="PTHR30570:SF1">
    <property type="entry name" value="PHOSPHATE-BINDING PROTEIN PSTS"/>
    <property type="match status" value="1"/>
</dbReference>
<evidence type="ECO:0000313" key="4">
    <source>
        <dbReference type="EMBL" id="MFC7334675.1"/>
    </source>
</evidence>
<name>A0ABW2KZA7_9PROT</name>
<evidence type="ECO:0000313" key="5">
    <source>
        <dbReference type="Proteomes" id="UP001596456"/>
    </source>
</evidence>